<evidence type="ECO:0000313" key="5">
    <source>
        <dbReference type="Proteomes" id="UP001159042"/>
    </source>
</evidence>
<sequence length="308" mass="34349">MSQWVPKPPPKEVTEVLKDILNGNEASLKHFFEKYPDLHWTEVSYLKTGDTVLHCAARLGLVNTIQYLLSSFAPKSVDCKNRDDKTSLHEAAQYSQYKACELLLEHGADVNALKRADWTPLMLACTKLVEDRSLKSVQVLLSKGAVVNCRNKDGWTVLHLVSREGDAMILKVLLEYGLDVKQKTKNGRIALHVAALHGHLDIIKVLLCLGLDINVRDRCGNTPLHEAASGGHVEVCKALISRGHLDIIEYFLNDFEWDINQATVDGYTVLHCAAKSARKEAFDLLVRKGADVSAKDKCERSPDSYVAY</sequence>
<name>A0AAV8VS32_9CUCU</name>
<dbReference type="GO" id="GO:0045944">
    <property type="term" value="P:positive regulation of transcription by RNA polymerase II"/>
    <property type="evidence" value="ECO:0007669"/>
    <property type="project" value="TreeGrafter"/>
</dbReference>
<evidence type="ECO:0000256" key="3">
    <source>
        <dbReference type="PROSITE-ProRule" id="PRU00023"/>
    </source>
</evidence>
<dbReference type="InterPro" id="IPR036770">
    <property type="entry name" value="Ankyrin_rpt-contain_sf"/>
</dbReference>
<dbReference type="GO" id="GO:0000976">
    <property type="term" value="F:transcription cis-regulatory region binding"/>
    <property type="evidence" value="ECO:0007669"/>
    <property type="project" value="TreeGrafter"/>
</dbReference>
<keyword evidence="5" id="KW-1185">Reference proteome</keyword>
<dbReference type="EMBL" id="JANEYG010000041">
    <property type="protein sequence ID" value="KAJ8916556.1"/>
    <property type="molecule type" value="Genomic_DNA"/>
</dbReference>
<feature type="repeat" description="ANK" evidence="3">
    <location>
        <begin position="219"/>
        <end position="243"/>
    </location>
</feature>
<dbReference type="PANTHER" id="PTHR24193">
    <property type="entry name" value="ANKYRIN REPEAT PROTEIN"/>
    <property type="match status" value="1"/>
</dbReference>
<dbReference type="SUPFAM" id="SSF48403">
    <property type="entry name" value="Ankyrin repeat"/>
    <property type="match status" value="1"/>
</dbReference>
<dbReference type="InterPro" id="IPR002110">
    <property type="entry name" value="Ankyrin_rpt"/>
</dbReference>
<comment type="caution">
    <text evidence="4">The sequence shown here is derived from an EMBL/GenBank/DDBJ whole genome shotgun (WGS) entry which is preliminary data.</text>
</comment>
<feature type="repeat" description="ANK" evidence="3">
    <location>
        <begin position="186"/>
        <end position="218"/>
    </location>
</feature>
<feature type="repeat" description="ANK" evidence="3">
    <location>
        <begin position="265"/>
        <end position="297"/>
    </location>
</feature>
<feature type="repeat" description="ANK" evidence="3">
    <location>
        <begin position="153"/>
        <end position="185"/>
    </location>
</feature>
<dbReference type="PANTHER" id="PTHR24193:SF122">
    <property type="entry name" value="ANKYRIN REPEAT DOMAIN-CONTAINING PROTEIN 23"/>
    <property type="match status" value="1"/>
</dbReference>
<dbReference type="SMART" id="SM00248">
    <property type="entry name" value="ANK"/>
    <property type="match status" value="7"/>
</dbReference>
<protein>
    <recommendedName>
        <fullName evidence="6">Ankyrin repeat domain-containing protein 16</fullName>
    </recommendedName>
</protein>
<dbReference type="PRINTS" id="PR01415">
    <property type="entry name" value="ANKYRIN"/>
</dbReference>
<evidence type="ECO:0008006" key="6">
    <source>
        <dbReference type="Google" id="ProtNLM"/>
    </source>
</evidence>
<keyword evidence="2 3" id="KW-0040">ANK repeat</keyword>
<dbReference type="InterPro" id="IPR050663">
    <property type="entry name" value="Ankyrin-SOCS_Box"/>
</dbReference>
<gene>
    <name evidence="4" type="ORF">NQ315_000199</name>
</gene>
<dbReference type="PROSITE" id="PS50088">
    <property type="entry name" value="ANK_REPEAT"/>
    <property type="match status" value="5"/>
</dbReference>
<dbReference type="Pfam" id="PF12796">
    <property type="entry name" value="Ank_2"/>
    <property type="match status" value="2"/>
</dbReference>
<feature type="repeat" description="ANK" evidence="3">
    <location>
        <begin position="83"/>
        <end position="115"/>
    </location>
</feature>
<keyword evidence="1" id="KW-0677">Repeat</keyword>
<organism evidence="4 5">
    <name type="scientific">Exocentrus adspersus</name>
    <dbReference type="NCBI Taxonomy" id="1586481"/>
    <lineage>
        <taxon>Eukaryota</taxon>
        <taxon>Metazoa</taxon>
        <taxon>Ecdysozoa</taxon>
        <taxon>Arthropoda</taxon>
        <taxon>Hexapoda</taxon>
        <taxon>Insecta</taxon>
        <taxon>Pterygota</taxon>
        <taxon>Neoptera</taxon>
        <taxon>Endopterygota</taxon>
        <taxon>Coleoptera</taxon>
        <taxon>Polyphaga</taxon>
        <taxon>Cucujiformia</taxon>
        <taxon>Chrysomeloidea</taxon>
        <taxon>Cerambycidae</taxon>
        <taxon>Lamiinae</taxon>
        <taxon>Acanthocinini</taxon>
        <taxon>Exocentrus</taxon>
    </lineage>
</organism>
<dbReference type="Gene3D" id="1.25.40.20">
    <property type="entry name" value="Ankyrin repeat-containing domain"/>
    <property type="match status" value="3"/>
</dbReference>
<dbReference type="PROSITE" id="PS50297">
    <property type="entry name" value="ANK_REP_REGION"/>
    <property type="match status" value="5"/>
</dbReference>
<reference evidence="4 5" key="1">
    <citation type="journal article" date="2023" name="Insect Mol. Biol.">
        <title>Genome sequencing provides insights into the evolution of gene families encoding plant cell wall-degrading enzymes in longhorned beetles.</title>
        <authorList>
            <person name="Shin N.R."/>
            <person name="Okamura Y."/>
            <person name="Kirsch R."/>
            <person name="Pauchet Y."/>
        </authorList>
    </citation>
    <scope>NUCLEOTIDE SEQUENCE [LARGE SCALE GENOMIC DNA]</scope>
    <source>
        <strain evidence="4">EAD_L_NR</strain>
    </source>
</reference>
<evidence type="ECO:0000313" key="4">
    <source>
        <dbReference type="EMBL" id="KAJ8916556.1"/>
    </source>
</evidence>
<evidence type="ECO:0000256" key="1">
    <source>
        <dbReference type="ARBA" id="ARBA00022737"/>
    </source>
</evidence>
<proteinExistence type="predicted"/>
<dbReference type="GO" id="GO:0005634">
    <property type="term" value="C:nucleus"/>
    <property type="evidence" value="ECO:0007669"/>
    <property type="project" value="TreeGrafter"/>
</dbReference>
<dbReference type="Pfam" id="PF00023">
    <property type="entry name" value="Ank"/>
    <property type="match status" value="2"/>
</dbReference>
<dbReference type="Proteomes" id="UP001159042">
    <property type="component" value="Unassembled WGS sequence"/>
</dbReference>
<evidence type="ECO:0000256" key="2">
    <source>
        <dbReference type="ARBA" id="ARBA00023043"/>
    </source>
</evidence>
<dbReference type="AlphaFoldDB" id="A0AAV8VS32"/>
<accession>A0AAV8VS32</accession>